<comment type="subcellular location">
    <subcellularLocation>
        <location evidence="1">Membrane</location>
        <topology evidence="1">Multi-pass membrane protein</topology>
    </subcellularLocation>
</comment>
<dbReference type="GO" id="GO:0042391">
    <property type="term" value="P:regulation of membrane potential"/>
    <property type="evidence" value="ECO:0007669"/>
    <property type="project" value="TreeGrafter"/>
</dbReference>
<evidence type="ECO:0000313" key="15">
    <source>
        <dbReference type="EMBL" id="KAE9361259.1"/>
    </source>
</evidence>
<dbReference type="Pfam" id="PF00520">
    <property type="entry name" value="Ion_trans"/>
    <property type="match status" value="2"/>
</dbReference>
<feature type="compositionally biased region" description="Low complexity" evidence="12">
    <location>
        <begin position="68"/>
        <end position="80"/>
    </location>
</feature>
<keyword evidence="6" id="KW-0851">Voltage-gated channel</keyword>
<feature type="transmembrane region" description="Helical" evidence="13">
    <location>
        <begin position="831"/>
        <end position="849"/>
    </location>
</feature>
<evidence type="ECO:0000256" key="4">
    <source>
        <dbReference type="ARBA" id="ARBA00022692"/>
    </source>
</evidence>
<evidence type="ECO:0000313" key="16">
    <source>
        <dbReference type="Proteomes" id="UP000486351"/>
    </source>
</evidence>
<evidence type="ECO:0000256" key="11">
    <source>
        <dbReference type="ARBA" id="ARBA00023303"/>
    </source>
</evidence>
<feature type="compositionally biased region" description="Polar residues" evidence="12">
    <location>
        <begin position="1322"/>
        <end position="1339"/>
    </location>
</feature>
<keyword evidence="9" id="KW-0406">Ion transport</keyword>
<dbReference type="Proteomes" id="UP000486351">
    <property type="component" value="Unassembled WGS sequence"/>
</dbReference>
<keyword evidence="11" id="KW-0407">Ion channel</keyword>
<evidence type="ECO:0000256" key="6">
    <source>
        <dbReference type="ARBA" id="ARBA00022882"/>
    </source>
</evidence>
<proteinExistence type="predicted"/>
<dbReference type="InterPro" id="IPR000595">
    <property type="entry name" value="cNMP-bd_dom"/>
</dbReference>
<dbReference type="InterPro" id="IPR014710">
    <property type="entry name" value="RmlC-like_jellyroll"/>
</dbReference>
<reference evidence="15 16" key="1">
    <citation type="submission" date="2018-09" db="EMBL/GenBank/DDBJ databases">
        <title>Genomic investigation of the strawberry pathogen Phytophthora fragariae indicates pathogenicity is determined by transcriptional variation in three key races.</title>
        <authorList>
            <person name="Adams T.M."/>
            <person name="Armitage A.D."/>
            <person name="Sobczyk M.K."/>
            <person name="Bates H.J."/>
            <person name="Dunwell J.M."/>
            <person name="Nellist C.F."/>
            <person name="Harrison R.J."/>
        </authorList>
    </citation>
    <scope>NUCLEOTIDE SEQUENCE [LARGE SCALE GENOMIC DNA]</scope>
    <source>
        <strain evidence="15 16">NOV-77</strain>
    </source>
</reference>
<evidence type="ECO:0000256" key="5">
    <source>
        <dbReference type="ARBA" id="ARBA00022826"/>
    </source>
</evidence>
<dbReference type="PANTHER" id="PTHR10217:SF435">
    <property type="entry name" value="POTASSIUM VOLTAGE-GATED CHANNEL PROTEIN EAG"/>
    <property type="match status" value="1"/>
</dbReference>
<dbReference type="InterPro" id="IPR018490">
    <property type="entry name" value="cNMP-bd_dom_sf"/>
</dbReference>
<feature type="transmembrane region" description="Helical" evidence="13">
    <location>
        <begin position="689"/>
        <end position="710"/>
    </location>
</feature>
<dbReference type="Pfam" id="PF00027">
    <property type="entry name" value="cNMP_binding"/>
    <property type="match status" value="1"/>
</dbReference>
<keyword evidence="5" id="KW-0631">Potassium channel</keyword>
<dbReference type="CDD" id="cd00038">
    <property type="entry name" value="CAP_ED"/>
    <property type="match status" value="2"/>
</dbReference>
<evidence type="ECO:0000256" key="13">
    <source>
        <dbReference type="SAM" id="Phobius"/>
    </source>
</evidence>
<feature type="transmembrane region" description="Helical" evidence="13">
    <location>
        <begin position="906"/>
        <end position="926"/>
    </location>
</feature>
<dbReference type="Gene3D" id="1.10.287.630">
    <property type="entry name" value="Helix hairpin bin"/>
    <property type="match status" value="1"/>
</dbReference>
<dbReference type="PANTHER" id="PTHR10217">
    <property type="entry name" value="VOLTAGE AND LIGAND GATED POTASSIUM CHANNEL"/>
    <property type="match status" value="1"/>
</dbReference>
<feature type="region of interest" description="Disordered" evidence="12">
    <location>
        <begin position="1309"/>
        <end position="1342"/>
    </location>
</feature>
<dbReference type="FunFam" id="1.10.287.70:FF:000123">
    <property type="entry name" value="Potassium channel KAT3"/>
    <property type="match status" value="1"/>
</dbReference>
<feature type="transmembrane region" description="Helical" evidence="13">
    <location>
        <begin position="382"/>
        <end position="402"/>
    </location>
</feature>
<feature type="transmembrane region" description="Helical" evidence="13">
    <location>
        <begin position="352"/>
        <end position="370"/>
    </location>
</feature>
<evidence type="ECO:0000256" key="1">
    <source>
        <dbReference type="ARBA" id="ARBA00004141"/>
    </source>
</evidence>
<dbReference type="PROSITE" id="PS50042">
    <property type="entry name" value="CNMP_BINDING_3"/>
    <property type="match status" value="1"/>
</dbReference>
<dbReference type="PRINTS" id="PR01463">
    <property type="entry name" value="EAGCHANLFMLY"/>
</dbReference>
<dbReference type="EMBL" id="QXFY01000029">
    <property type="protein sequence ID" value="KAE9361259.1"/>
    <property type="molecule type" value="Genomic_DNA"/>
</dbReference>
<name>A0A6G0SLG2_9STRA</name>
<dbReference type="GO" id="GO:0034702">
    <property type="term" value="C:monoatomic ion channel complex"/>
    <property type="evidence" value="ECO:0007669"/>
    <property type="project" value="UniProtKB-KW"/>
</dbReference>
<evidence type="ECO:0000256" key="7">
    <source>
        <dbReference type="ARBA" id="ARBA00022958"/>
    </source>
</evidence>
<evidence type="ECO:0000256" key="10">
    <source>
        <dbReference type="ARBA" id="ARBA00023136"/>
    </source>
</evidence>
<feature type="compositionally biased region" description="Polar residues" evidence="12">
    <location>
        <begin position="58"/>
        <end position="67"/>
    </location>
</feature>
<evidence type="ECO:0000256" key="2">
    <source>
        <dbReference type="ARBA" id="ARBA00022448"/>
    </source>
</evidence>
<feature type="transmembrane region" description="Helical" evidence="13">
    <location>
        <begin position="314"/>
        <end position="332"/>
    </location>
</feature>
<feature type="region of interest" description="Disordered" evidence="12">
    <location>
        <begin position="57"/>
        <end position="88"/>
    </location>
</feature>
<dbReference type="GO" id="GO:0005886">
    <property type="term" value="C:plasma membrane"/>
    <property type="evidence" value="ECO:0007669"/>
    <property type="project" value="TreeGrafter"/>
</dbReference>
<dbReference type="Gene3D" id="1.10.287.70">
    <property type="match status" value="2"/>
</dbReference>
<keyword evidence="4 13" id="KW-0812">Transmembrane</keyword>
<dbReference type="InterPro" id="IPR050818">
    <property type="entry name" value="KCNH_animal-type"/>
</dbReference>
<organism evidence="15 16">
    <name type="scientific">Phytophthora fragariae</name>
    <dbReference type="NCBI Taxonomy" id="53985"/>
    <lineage>
        <taxon>Eukaryota</taxon>
        <taxon>Sar</taxon>
        <taxon>Stramenopiles</taxon>
        <taxon>Oomycota</taxon>
        <taxon>Peronosporomycetes</taxon>
        <taxon>Peronosporales</taxon>
        <taxon>Peronosporaceae</taxon>
        <taxon>Phytophthora</taxon>
    </lineage>
</organism>
<keyword evidence="3" id="KW-0633">Potassium transport</keyword>
<evidence type="ECO:0000256" key="9">
    <source>
        <dbReference type="ARBA" id="ARBA00023065"/>
    </source>
</evidence>
<protein>
    <recommendedName>
        <fullName evidence="14">Cyclic nucleotide-binding domain-containing protein</fullName>
    </recommendedName>
</protein>
<comment type="caution">
    <text evidence="15">The sequence shown here is derived from an EMBL/GenBank/DDBJ whole genome shotgun (WGS) entry which is preliminary data.</text>
</comment>
<feature type="region of interest" description="Disordered" evidence="12">
    <location>
        <begin position="1259"/>
        <end position="1282"/>
    </location>
</feature>
<dbReference type="SUPFAM" id="SSF51206">
    <property type="entry name" value="cAMP-binding domain-like"/>
    <property type="match status" value="2"/>
</dbReference>
<dbReference type="Gene3D" id="2.60.120.10">
    <property type="entry name" value="Jelly Rolls"/>
    <property type="match status" value="2"/>
</dbReference>
<feature type="transmembrane region" description="Helical" evidence="13">
    <location>
        <begin position="877"/>
        <end position="899"/>
    </location>
</feature>
<dbReference type="InterPro" id="IPR005821">
    <property type="entry name" value="Ion_trans_dom"/>
</dbReference>
<keyword evidence="8 13" id="KW-1133">Transmembrane helix</keyword>
<feature type="transmembrane region" description="Helical" evidence="13">
    <location>
        <begin position="170"/>
        <end position="189"/>
    </location>
</feature>
<dbReference type="SMART" id="SM00100">
    <property type="entry name" value="cNMP"/>
    <property type="match status" value="2"/>
</dbReference>
<evidence type="ECO:0000256" key="8">
    <source>
        <dbReference type="ARBA" id="ARBA00022989"/>
    </source>
</evidence>
<dbReference type="GO" id="GO:0005249">
    <property type="term" value="F:voltage-gated potassium channel activity"/>
    <property type="evidence" value="ECO:0007669"/>
    <property type="project" value="InterPro"/>
</dbReference>
<keyword evidence="10 13" id="KW-0472">Membrane</keyword>
<sequence>MRKGFPASHATPNAKAGRAVITHSPSTEQAFVMKRTLIHPWRKKVQDVATVRLGPLANSPTRSSIDGSATATVSTSASDKSAVHRTSSFGSRTLQRVATVANFVHNNAVSIAKGLPRKRKLQQQKSFPDPSIYTAPRRVRRNDLVPTSQPEKVKYDRWFIQPRAPWKVRWDLWIGFIIAYSVILIPYRIGFGIDLSAWEQIMNYCFDSSFAVDVVLNFFTGYYDEDVLVCELRKIRQRYLRSWFIFDVASTVPLDQFLQVVTNASSSLLTLKLIRVFRLFRLLKLMRLLRLKRAMEAVQVDALNAHVFQTIKSLLTIIFIIHLVACGWYMFYTWDPTGPNWVTNIEPQGFKSPYLVSFYWVSNTMMSVGYGDIYGITDGERLYSIFVACLGSICVGMIIANIQMLTENYNPRGIMLNQKLQDTKEFLIKRGIPRRLRQRVISQFEFHWSHRAVFDEDYLLQQFPKSLQYEILAASMESFVKKFPFFGMTSVEFFVFAIPRLRPIVLGPGQVLVDAESVWEELYFLTSGSVETVQSNLVVGSLSPGEICGIEYLVNSRRRYTHTYRSISKTELYAMYSKDLLEAIDKCPVAHKYLEDLAVILSERYAESARRRRRAMQRMRSIRAVRRESFTRGEPFLHKRHRKSISSINPHTMPSDFITRMDMAVAGDEVVTHWSIIRHYSKLRISWDIIMGIMVSISAITVPFRIAFNVQDVLVFYATDRVSDVLFVLDVVLSFFTTYVDETGVEIVDRKEIRRHYLKTAFFVDIMATIPFDFVIEAVAAGNAFKSLRLIRTLKLIKLLRLMRLSKLLKMNSQWMAEFDINVDTVRLLKLLAPVMIIAHYVGCIWYYMSADRDPNDAWWGGKNVYFEYPDSIQSKYIASIYWAITTMTTVGFGDIFPINDLEKGYCILVLIGGTTLFAYVVGTVIEVASNSKSLMNREHEMVQRVNAYIKERGVSSEFIVACQEHLRFVDSEKTLFVESSLLDALSYSLRSELTLILNGGVVSKIRFFDKKPKWFLTLILPRLVPQFFLEGDILIYQDNPVSGIFFLMNGAVIAKTRHFTAVPDAYGTATDSRSQSSADHVIADHQGTIAKIYEGEFFGYKETLTETVAQYNLFAMRATGTYLLPRECLDDFEAQYPRVMDEIRSLIIQSITRQQKVASGWQNNDAIGLTPVDRERVAELNITRRGCDHDTIRASVSGVSMLGRRHSSFVSTSGLGRLAQTVAAEIGQYSPRSDASTTPRREDTEEQTTVEVLAHVPDQQPQKTARRSSAHFAPGSPILLPGSMEAHATAVTQMNNPAASSVTVLPMTGALHPDDAHSRRPNSATTLSAVHPSGSTGQLPAVRLRPDGAATMNAFRTGRKTSISIRDVGASQRRPSGRYVAMRENDVTALVDKLLSGDGFQIQRTGSGRTQKPTVTN</sequence>
<keyword evidence="7" id="KW-0630">Potassium</keyword>
<evidence type="ECO:0000259" key="14">
    <source>
        <dbReference type="PROSITE" id="PS50042"/>
    </source>
</evidence>
<accession>A0A6G0SLG2</accession>
<evidence type="ECO:0000256" key="3">
    <source>
        <dbReference type="ARBA" id="ARBA00022538"/>
    </source>
</evidence>
<keyword evidence="2" id="KW-0813">Transport</keyword>
<dbReference type="SUPFAM" id="SSF81324">
    <property type="entry name" value="Voltage-gated potassium channels"/>
    <property type="match status" value="2"/>
</dbReference>
<feature type="region of interest" description="Disordered" evidence="12">
    <location>
        <begin position="1227"/>
        <end position="1247"/>
    </location>
</feature>
<gene>
    <name evidence="15" type="ORF">PF008_g1235</name>
</gene>
<feature type="domain" description="Cyclic nucleotide-binding" evidence="14">
    <location>
        <begin position="501"/>
        <end position="575"/>
    </location>
</feature>
<evidence type="ECO:0000256" key="12">
    <source>
        <dbReference type="SAM" id="MobiDB-lite"/>
    </source>
</evidence>
<dbReference type="InterPro" id="IPR003938">
    <property type="entry name" value="K_chnl_volt-dep_EAG/ELK/ERG"/>
</dbReference>